<dbReference type="InterPro" id="IPR007184">
    <property type="entry name" value="Mannoside_phosphorylase"/>
</dbReference>
<keyword evidence="2" id="KW-0808">Transferase</keyword>
<evidence type="ECO:0000313" key="4">
    <source>
        <dbReference type="EMBL" id="GIQ81610.1"/>
    </source>
</evidence>
<accession>A0A9K3CT23</accession>
<evidence type="ECO:0000256" key="2">
    <source>
        <dbReference type="ARBA" id="ARBA00022679"/>
    </source>
</evidence>
<evidence type="ECO:0000256" key="3">
    <source>
        <dbReference type="SAM" id="Phobius"/>
    </source>
</evidence>
<gene>
    <name evidence="4" type="ORF">KIPB_002595</name>
</gene>
<evidence type="ECO:0000313" key="5">
    <source>
        <dbReference type="Proteomes" id="UP000265618"/>
    </source>
</evidence>
<keyword evidence="5" id="KW-1185">Reference proteome</keyword>
<keyword evidence="3" id="KW-0812">Transmembrane</keyword>
<dbReference type="Gene3D" id="2.115.10.20">
    <property type="entry name" value="Glycosyl hydrolase domain, family 43"/>
    <property type="match status" value="1"/>
</dbReference>
<keyword evidence="3" id="KW-1133">Transmembrane helix</keyword>
<dbReference type="GO" id="GO:0016757">
    <property type="term" value="F:glycosyltransferase activity"/>
    <property type="evidence" value="ECO:0007669"/>
    <property type="project" value="UniProtKB-KW"/>
</dbReference>
<organism evidence="4 5">
    <name type="scientific">Kipferlia bialata</name>
    <dbReference type="NCBI Taxonomy" id="797122"/>
    <lineage>
        <taxon>Eukaryota</taxon>
        <taxon>Metamonada</taxon>
        <taxon>Carpediemonas-like organisms</taxon>
        <taxon>Kipferlia</taxon>
    </lineage>
</organism>
<dbReference type="OrthoDB" id="21615at2759"/>
<dbReference type="AlphaFoldDB" id="A0A9K3CT23"/>
<name>A0A9K3CT23_9EUKA</name>
<dbReference type="EMBL" id="BDIP01000441">
    <property type="protein sequence ID" value="GIQ81610.1"/>
    <property type="molecule type" value="Genomic_DNA"/>
</dbReference>
<dbReference type="PANTHER" id="PTHR34106">
    <property type="entry name" value="GLYCOSIDASE"/>
    <property type="match status" value="1"/>
</dbReference>
<dbReference type="PANTHER" id="PTHR34106:SF5">
    <property type="entry name" value="GLYCOSIDASE"/>
    <property type="match status" value="1"/>
</dbReference>
<dbReference type="Proteomes" id="UP000265618">
    <property type="component" value="Unassembled WGS sequence"/>
</dbReference>
<feature type="transmembrane region" description="Helical" evidence="3">
    <location>
        <begin position="20"/>
        <end position="40"/>
    </location>
</feature>
<reference evidence="4 5" key="1">
    <citation type="journal article" date="2018" name="PLoS ONE">
        <title>The draft genome of Kipferlia bialata reveals reductive genome evolution in fornicate parasites.</title>
        <authorList>
            <person name="Tanifuji G."/>
            <person name="Takabayashi S."/>
            <person name="Kume K."/>
            <person name="Takagi M."/>
            <person name="Nakayama T."/>
            <person name="Kamikawa R."/>
            <person name="Inagaki Y."/>
            <person name="Hashimoto T."/>
        </authorList>
    </citation>
    <scope>NUCLEOTIDE SEQUENCE [LARGE SCALE GENOMIC DNA]</scope>
    <source>
        <strain evidence="4">NY0173</strain>
    </source>
</reference>
<keyword evidence="3" id="KW-0472">Membrane</keyword>
<dbReference type="SUPFAM" id="SSF75005">
    <property type="entry name" value="Arabinanase/levansucrase/invertase"/>
    <property type="match status" value="1"/>
</dbReference>
<dbReference type="Pfam" id="PF04041">
    <property type="entry name" value="Glyco_hydro_130"/>
    <property type="match status" value="1"/>
</dbReference>
<sequence length="434" mass="47708">MMDPSSHKDQSVMGYIKRHYAVFIVAVGASLLVLLGLVVMGTRPGAVTYEALAVRAQDRVEAANPDDYIAVGPSVIVQSKATAPDGVSWERVSKDNAIVSPEDRMYSALGAEDPRIWQDETTGAYYMYYTAVQTCDITTGFTCNGDNPCRGTDLNSSVVAQLALATSLDGETWEQRGHVFTGDDKPCWSKSGAFIPYPDRVGGWLLWGDSSISIATTEDMVNYTNHKTVISPRPGMFDDHLCESGPPPMRLSDGNWFFLYNSARDVEQSVKPGYALQYNLGWAVLKSDDPSVVLARSDSPILTPGYNDSGVWDDDLEWESCNVDHDVLRVKPLTPNVVFVEGWWRNENSRSWFDEFTLVYQGATGTLAMPGTDTTLLVLSLLCALSVCGASGVYVTGTNNRGQLGVGDMRERDALTLIDQEVQRGLVMHILEYF</sequence>
<evidence type="ECO:0000256" key="1">
    <source>
        <dbReference type="ARBA" id="ARBA00022676"/>
    </source>
</evidence>
<protein>
    <submittedName>
        <fullName evidence="4">Mannoside phosphorylase</fullName>
    </submittedName>
</protein>
<dbReference type="InterPro" id="IPR023296">
    <property type="entry name" value="Glyco_hydro_beta-prop_sf"/>
</dbReference>
<proteinExistence type="predicted"/>
<keyword evidence="1" id="KW-0328">Glycosyltransferase</keyword>
<comment type="caution">
    <text evidence="4">The sequence shown here is derived from an EMBL/GenBank/DDBJ whole genome shotgun (WGS) entry which is preliminary data.</text>
</comment>